<feature type="domain" description="Leucine-binding protein" evidence="4">
    <location>
        <begin position="36"/>
        <end position="372"/>
    </location>
</feature>
<keyword evidence="6" id="KW-1185">Reference proteome</keyword>
<evidence type="ECO:0000313" key="5">
    <source>
        <dbReference type="EMBL" id="MBG6135795.1"/>
    </source>
</evidence>
<dbReference type="Proteomes" id="UP000622552">
    <property type="component" value="Unassembled WGS sequence"/>
</dbReference>
<comment type="caution">
    <text evidence="5">The sequence shown here is derived from an EMBL/GenBank/DDBJ whole genome shotgun (WGS) entry which is preliminary data.</text>
</comment>
<protein>
    <submittedName>
        <fullName evidence="5">Branched-chain amino acid transport system substrate-binding protein</fullName>
    </submittedName>
</protein>
<evidence type="ECO:0000256" key="3">
    <source>
        <dbReference type="SAM" id="SignalP"/>
    </source>
</evidence>
<dbReference type="Gene3D" id="3.40.50.2300">
    <property type="match status" value="2"/>
</dbReference>
<comment type="similarity">
    <text evidence="1">Belongs to the leucine-binding protein family.</text>
</comment>
<evidence type="ECO:0000313" key="6">
    <source>
        <dbReference type="Proteomes" id="UP000622552"/>
    </source>
</evidence>
<dbReference type="PROSITE" id="PS51257">
    <property type="entry name" value="PROKAR_LIPOPROTEIN"/>
    <property type="match status" value="1"/>
</dbReference>
<name>A0A8J7KF63_9ACTN</name>
<reference evidence="5" key="1">
    <citation type="submission" date="2020-11" db="EMBL/GenBank/DDBJ databases">
        <title>Sequencing the genomes of 1000 actinobacteria strains.</title>
        <authorList>
            <person name="Klenk H.-P."/>
        </authorList>
    </citation>
    <scope>NUCLEOTIDE SEQUENCE</scope>
    <source>
        <strain evidence="5">DSM 45356</strain>
    </source>
</reference>
<sequence length="390" mass="39569">MRDLMRGLAVGAVLAVAVAGCSSPTAAPRDDAAKGPVKVGLVYSKTGALASYGKLYAEGFRAGLDYATKGTGKVNGRAVDVTEADDAGDPAKAVSAATDLIGKGTQILAGSTASGVALQVAPVAEQNKVLFVSGPAATDAVTGINKHTFRSGRQTTQDVRTAAQFIGDAKGKKIVVFAQDNAFGKANVDGVRAVLGPEGATVEGLLVPAAATDLTPFAVQAKAAKADLLYVAWAGATANAMWSALGQQGVLDTTTVVTGLDIRASYAAYGPIVGKVNLLSHYFAGAAGTDVEKAMTDRVTKAGGEVDLFTVDGFTAAQLVVHAVEAGGDDVAAMVKALEGWSFDGVKGRLTVRAGDHALLQPMFQAKLDASGPVLVKRIDAGTVAPPEKK</sequence>
<dbReference type="CDD" id="cd06328">
    <property type="entry name" value="PBP1_SBP-like"/>
    <property type="match status" value="1"/>
</dbReference>
<accession>A0A8J7KF63</accession>
<keyword evidence="2 3" id="KW-0732">Signal</keyword>
<feature type="chain" id="PRO_5035223998" evidence="3">
    <location>
        <begin position="27"/>
        <end position="390"/>
    </location>
</feature>
<organism evidence="5 6">
    <name type="scientific">Longispora fulva</name>
    <dbReference type="NCBI Taxonomy" id="619741"/>
    <lineage>
        <taxon>Bacteria</taxon>
        <taxon>Bacillati</taxon>
        <taxon>Actinomycetota</taxon>
        <taxon>Actinomycetes</taxon>
        <taxon>Micromonosporales</taxon>
        <taxon>Micromonosporaceae</taxon>
        <taxon>Longispora</taxon>
    </lineage>
</organism>
<dbReference type="InterPro" id="IPR028081">
    <property type="entry name" value="Leu-bd"/>
</dbReference>
<evidence type="ECO:0000256" key="2">
    <source>
        <dbReference type="ARBA" id="ARBA00022729"/>
    </source>
</evidence>
<dbReference type="InterPro" id="IPR051010">
    <property type="entry name" value="BCAA_transport"/>
</dbReference>
<dbReference type="EMBL" id="JADOUF010000001">
    <property type="protein sequence ID" value="MBG6135795.1"/>
    <property type="molecule type" value="Genomic_DNA"/>
</dbReference>
<dbReference type="InterPro" id="IPR028082">
    <property type="entry name" value="Peripla_BP_I"/>
</dbReference>
<dbReference type="RefSeq" id="WP_231398737.1">
    <property type="nucleotide sequence ID" value="NZ_BONS01000002.1"/>
</dbReference>
<gene>
    <name evidence="5" type="ORF">IW245_001989</name>
</gene>
<dbReference type="SUPFAM" id="SSF53822">
    <property type="entry name" value="Periplasmic binding protein-like I"/>
    <property type="match status" value="1"/>
</dbReference>
<dbReference type="Pfam" id="PF13458">
    <property type="entry name" value="Peripla_BP_6"/>
    <property type="match status" value="1"/>
</dbReference>
<dbReference type="PANTHER" id="PTHR30483">
    <property type="entry name" value="LEUCINE-SPECIFIC-BINDING PROTEIN"/>
    <property type="match status" value="1"/>
</dbReference>
<evidence type="ECO:0000259" key="4">
    <source>
        <dbReference type="Pfam" id="PF13458"/>
    </source>
</evidence>
<dbReference type="PANTHER" id="PTHR30483:SF6">
    <property type="entry name" value="PERIPLASMIC BINDING PROTEIN OF ABC TRANSPORTER FOR NATURAL AMINO ACIDS"/>
    <property type="match status" value="1"/>
</dbReference>
<evidence type="ECO:0000256" key="1">
    <source>
        <dbReference type="ARBA" id="ARBA00010062"/>
    </source>
</evidence>
<dbReference type="AlphaFoldDB" id="A0A8J7KF63"/>
<feature type="signal peptide" evidence="3">
    <location>
        <begin position="1"/>
        <end position="26"/>
    </location>
</feature>
<proteinExistence type="inferred from homology"/>